<reference evidence="1 2" key="1">
    <citation type="submission" date="2017-04" db="EMBL/GenBank/DDBJ databases">
        <title>Draft genome sequence of Tuber borchii Vittad., a whitish edible truffle.</title>
        <authorList>
            <consortium name="DOE Joint Genome Institute"/>
            <person name="Murat C."/>
            <person name="Kuo A."/>
            <person name="Barry K.W."/>
            <person name="Clum A."/>
            <person name="Dockter R.B."/>
            <person name="Fauchery L."/>
            <person name="Iotti M."/>
            <person name="Kohler A."/>
            <person name="Labutti K."/>
            <person name="Lindquist E.A."/>
            <person name="Lipzen A."/>
            <person name="Ohm R.A."/>
            <person name="Wang M."/>
            <person name="Grigoriev I.V."/>
            <person name="Zambonelli A."/>
            <person name="Martin F.M."/>
        </authorList>
    </citation>
    <scope>NUCLEOTIDE SEQUENCE [LARGE SCALE GENOMIC DNA]</scope>
    <source>
        <strain evidence="1 2">Tbo3840</strain>
    </source>
</reference>
<accession>A0A2T6ZNF3</accession>
<dbReference type="Proteomes" id="UP000244722">
    <property type="component" value="Unassembled WGS sequence"/>
</dbReference>
<dbReference type="AlphaFoldDB" id="A0A2T6ZNF3"/>
<sequence>MSVSSTLTADSRLEFSAVLVMKLGRLDSLRTAGEDGVEEVGEQSLHWGELTRLGTSIIFAKRGFMKNPPITMEFGGEYNIPVIPCSIEIPGSGGGYGTVGFGYAPFTSTSTYHCAGQNREVKTSGMPSFVSTRRKWKVGEKESTFLTTGAN</sequence>
<evidence type="ECO:0000313" key="1">
    <source>
        <dbReference type="EMBL" id="PUU77007.1"/>
    </source>
</evidence>
<dbReference type="EMBL" id="NESQ01000167">
    <property type="protein sequence ID" value="PUU77007.1"/>
    <property type="molecule type" value="Genomic_DNA"/>
</dbReference>
<protein>
    <submittedName>
        <fullName evidence="1">Uncharacterized protein</fullName>
    </submittedName>
</protein>
<comment type="caution">
    <text evidence="1">The sequence shown here is derived from an EMBL/GenBank/DDBJ whole genome shotgun (WGS) entry which is preliminary data.</text>
</comment>
<name>A0A2T6ZNF3_TUBBO</name>
<organism evidence="1 2">
    <name type="scientific">Tuber borchii</name>
    <name type="common">White truffle</name>
    <dbReference type="NCBI Taxonomy" id="42251"/>
    <lineage>
        <taxon>Eukaryota</taxon>
        <taxon>Fungi</taxon>
        <taxon>Dikarya</taxon>
        <taxon>Ascomycota</taxon>
        <taxon>Pezizomycotina</taxon>
        <taxon>Pezizomycetes</taxon>
        <taxon>Pezizales</taxon>
        <taxon>Tuberaceae</taxon>
        <taxon>Tuber</taxon>
    </lineage>
</organism>
<proteinExistence type="predicted"/>
<keyword evidence="2" id="KW-1185">Reference proteome</keyword>
<gene>
    <name evidence="1" type="ORF">B9Z19DRAFT_1147596</name>
</gene>
<evidence type="ECO:0000313" key="2">
    <source>
        <dbReference type="Proteomes" id="UP000244722"/>
    </source>
</evidence>